<dbReference type="InterPro" id="IPR051135">
    <property type="entry name" value="Gal/GlcNAc/GalNAc_ST"/>
</dbReference>
<evidence type="ECO:0000313" key="4">
    <source>
        <dbReference type="Proteomes" id="UP001152320"/>
    </source>
</evidence>
<dbReference type="InterPro" id="IPR000863">
    <property type="entry name" value="Sulfotransferase_dom"/>
</dbReference>
<dbReference type="EMBL" id="JAIZAY010000020">
    <property type="protein sequence ID" value="KAJ8022732.1"/>
    <property type="molecule type" value="Genomic_DNA"/>
</dbReference>
<feature type="domain" description="Sulfotransferase" evidence="2">
    <location>
        <begin position="119"/>
        <end position="423"/>
    </location>
</feature>
<name>A0A9Q0YHK2_HOLLE</name>
<dbReference type="InterPro" id="IPR027417">
    <property type="entry name" value="P-loop_NTPase"/>
</dbReference>
<dbReference type="Pfam" id="PF00685">
    <property type="entry name" value="Sulfotransfer_1"/>
    <property type="match status" value="1"/>
</dbReference>
<dbReference type="OrthoDB" id="6138663at2759"/>
<keyword evidence="4" id="KW-1185">Reference proteome</keyword>
<dbReference type="AlphaFoldDB" id="A0A9Q0YHK2"/>
<keyword evidence="1" id="KW-1133">Transmembrane helix</keyword>
<evidence type="ECO:0000259" key="2">
    <source>
        <dbReference type="Pfam" id="PF00685"/>
    </source>
</evidence>
<dbReference type="PANTHER" id="PTHR10704:SF44">
    <property type="entry name" value="LD35051P-RELATED"/>
    <property type="match status" value="1"/>
</dbReference>
<accession>A0A9Q0YHK2</accession>
<dbReference type="Gene3D" id="3.40.50.300">
    <property type="entry name" value="P-loop containing nucleotide triphosphate hydrolases"/>
    <property type="match status" value="1"/>
</dbReference>
<comment type="caution">
    <text evidence="3">The sequence shown here is derived from an EMBL/GenBank/DDBJ whole genome shotgun (WGS) entry which is preliminary data.</text>
</comment>
<sequence length="464" mass="53231">MAFSLSSGKFFRLGIKLISFYLISSLLVCVIVYQVFDLVNTGQRSPADNFKENVQKAVSTKDGRHIYEAAWGPSRGLQYSQKVAMEMPKTGDVSVAEQVPDNNFLEDSSDCDTNASGSHIFILAAMRTGSSFLGEIFAQRRDFFYLFEPGRYLADFIEAKNLSRQVLITQYLQIIEDTYRCDFSNSKVLTDGLSNETVLGKKRFAPALLHSKACFRPIKKFKRGRLQCEHPFPVSEITKVCKSKRNVGVKAIRIPDINLLLHLMKPSRTNLKVIHLVRDPRGMAVSRLRVHDRLPDGQLYNATHITTTVRYYVQRYCLSWATNIEIGNYIPWVSTNYKLVRYEDLAQDPLTHTQEIYSFVGLGSKIPFQVLRWIENNTGINEQVNQTNSNRPYSTSRNSRETYEAWRKSVQFDFIHVIQTIGDCKKLMDLAGYLEVPSETALRDPRRSFVTNIPDFTLKKYDFL</sequence>
<dbReference type="GO" id="GO:0001517">
    <property type="term" value="F:N-acetylglucosamine 6-O-sulfotransferase activity"/>
    <property type="evidence" value="ECO:0007669"/>
    <property type="project" value="TreeGrafter"/>
</dbReference>
<proteinExistence type="predicted"/>
<reference evidence="3" key="1">
    <citation type="submission" date="2021-10" db="EMBL/GenBank/DDBJ databases">
        <title>Tropical sea cucumber genome reveals ecological adaptation and Cuvierian tubules defense mechanism.</title>
        <authorList>
            <person name="Chen T."/>
        </authorList>
    </citation>
    <scope>NUCLEOTIDE SEQUENCE</scope>
    <source>
        <strain evidence="3">Nanhai2018</strain>
        <tissue evidence="3">Muscle</tissue>
    </source>
</reference>
<organism evidence="3 4">
    <name type="scientific">Holothuria leucospilota</name>
    <name type="common">Black long sea cucumber</name>
    <name type="synonym">Mertensiothuria leucospilota</name>
    <dbReference type="NCBI Taxonomy" id="206669"/>
    <lineage>
        <taxon>Eukaryota</taxon>
        <taxon>Metazoa</taxon>
        <taxon>Echinodermata</taxon>
        <taxon>Eleutherozoa</taxon>
        <taxon>Echinozoa</taxon>
        <taxon>Holothuroidea</taxon>
        <taxon>Aspidochirotacea</taxon>
        <taxon>Aspidochirotida</taxon>
        <taxon>Holothuriidae</taxon>
        <taxon>Holothuria</taxon>
    </lineage>
</organism>
<keyword evidence="1" id="KW-0812">Transmembrane</keyword>
<feature type="transmembrane region" description="Helical" evidence="1">
    <location>
        <begin position="17"/>
        <end position="36"/>
    </location>
</feature>
<keyword evidence="1" id="KW-0472">Membrane</keyword>
<evidence type="ECO:0000313" key="3">
    <source>
        <dbReference type="EMBL" id="KAJ8022732.1"/>
    </source>
</evidence>
<protein>
    <submittedName>
        <fullName evidence="3">Carbohydrate sulfotransferase 1</fullName>
    </submittedName>
</protein>
<dbReference type="GO" id="GO:0006044">
    <property type="term" value="P:N-acetylglucosamine metabolic process"/>
    <property type="evidence" value="ECO:0007669"/>
    <property type="project" value="TreeGrafter"/>
</dbReference>
<dbReference type="PANTHER" id="PTHR10704">
    <property type="entry name" value="CARBOHYDRATE SULFOTRANSFERASE"/>
    <property type="match status" value="1"/>
</dbReference>
<evidence type="ECO:0000256" key="1">
    <source>
        <dbReference type="SAM" id="Phobius"/>
    </source>
</evidence>
<gene>
    <name evidence="3" type="ORF">HOLleu_37715</name>
</gene>
<dbReference type="SUPFAM" id="SSF52540">
    <property type="entry name" value="P-loop containing nucleoside triphosphate hydrolases"/>
    <property type="match status" value="1"/>
</dbReference>
<dbReference type="Proteomes" id="UP001152320">
    <property type="component" value="Chromosome 20"/>
</dbReference>
<dbReference type="GO" id="GO:0006790">
    <property type="term" value="P:sulfur compound metabolic process"/>
    <property type="evidence" value="ECO:0007669"/>
    <property type="project" value="TreeGrafter"/>
</dbReference>